<keyword evidence="1" id="KW-0472">Membrane</keyword>
<gene>
    <name evidence="3" type="ORF">C3942_05235</name>
</gene>
<name>A0A2S5TJB4_9GAMM</name>
<dbReference type="OrthoDB" id="9801753at2"/>
<dbReference type="HAMAP" id="MF_00386">
    <property type="entry name" value="UPF0161_YidD"/>
    <property type="match status" value="1"/>
</dbReference>
<dbReference type="NCBIfam" id="TIGR00278">
    <property type="entry name" value="membrane protein insertion efficiency factor YidD"/>
    <property type="match status" value="1"/>
</dbReference>
<feature type="region of interest" description="Disordered" evidence="2">
    <location>
        <begin position="65"/>
        <end position="85"/>
    </location>
</feature>
<dbReference type="RefSeq" id="WP_104229306.1">
    <property type="nucleotide sequence ID" value="NZ_PSNW01000002.1"/>
</dbReference>
<dbReference type="SMART" id="SM01234">
    <property type="entry name" value="Haemolytic"/>
    <property type="match status" value="1"/>
</dbReference>
<organism evidence="3 4">
    <name type="scientific">Solimonas fluminis</name>
    <dbReference type="NCBI Taxonomy" id="2086571"/>
    <lineage>
        <taxon>Bacteria</taxon>
        <taxon>Pseudomonadati</taxon>
        <taxon>Pseudomonadota</taxon>
        <taxon>Gammaproteobacteria</taxon>
        <taxon>Nevskiales</taxon>
        <taxon>Nevskiaceae</taxon>
        <taxon>Solimonas</taxon>
    </lineage>
</organism>
<sequence length="85" mass="9842">MRTLSLFLIRCYQLFISPLLGPRCRFYPSCSHYTAEAIRRHGFWRGGWLGLRRLVRCHPLNPGGYDPVPEHLGAPPQDSCRCPHH</sequence>
<evidence type="ECO:0000256" key="1">
    <source>
        <dbReference type="HAMAP-Rule" id="MF_00386"/>
    </source>
</evidence>
<dbReference type="AlphaFoldDB" id="A0A2S5TJB4"/>
<dbReference type="Proteomes" id="UP000238220">
    <property type="component" value="Unassembled WGS sequence"/>
</dbReference>
<accession>A0A2S5TJB4</accession>
<reference evidence="3 4" key="1">
    <citation type="submission" date="2018-02" db="EMBL/GenBank/DDBJ databases">
        <title>Genome sequencing of Solimonas sp. HR-BB.</title>
        <authorList>
            <person name="Lee Y."/>
            <person name="Jeon C.O."/>
        </authorList>
    </citation>
    <scope>NUCLEOTIDE SEQUENCE [LARGE SCALE GENOMIC DNA]</scope>
    <source>
        <strain evidence="3 4">HR-BB</strain>
    </source>
</reference>
<evidence type="ECO:0000313" key="3">
    <source>
        <dbReference type="EMBL" id="PPE75080.1"/>
    </source>
</evidence>
<comment type="subcellular location">
    <subcellularLocation>
        <location evidence="1">Cell membrane</location>
        <topology evidence="1">Peripheral membrane protein</topology>
        <orientation evidence="1">Cytoplasmic side</orientation>
    </subcellularLocation>
</comment>
<comment type="function">
    <text evidence="1">Could be involved in insertion of integral membrane proteins into the membrane.</text>
</comment>
<evidence type="ECO:0000313" key="4">
    <source>
        <dbReference type="Proteomes" id="UP000238220"/>
    </source>
</evidence>
<keyword evidence="4" id="KW-1185">Reference proteome</keyword>
<dbReference type="Pfam" id="PF01809">
    <property type="entry name" value="YidD"/>
    <property type="match status" value="1"/>
</dbReference>
<dbReference type="GO" id="GO:0005886">
    <property type="term" value="C:plasma membrane"/>
    <property type="evidence" value="ECO:0007669"/>
    <property type="project" value="UniProtKB-SubCell"/>
</dbReference>
<keyword evidence="1" id="KW-1003">Cell membrane</keyword>
<dbReference type="InterPro" id="IPR002696">
    <property type="entry name" value="Membr_insert_effic_factor_YidD"/>
</dbReference>
<proteinExistence type="inferred from homology"/>
<comment type="caution">
    <text evidence="3">The sequence shown here is derived from an EMBL/GenBank/DDBJ whole genome shotgun (WGS) entry which is preliminary data.</text>
</comment>
<evidence type="ECO:0000256" key="2">
    <source>
        <dbReference type="SAM" id="MobiDB-lite"/>
    </source>
</evidence>
<dbReference type="PANTHER" id="PTHR33383:SF1">
    <property type="entry name" value="MEMBRANE PROTEIN INSERTION EFFICIENCY FACTOR-RELATED"/>
    <property type="match status" value="1"/>
</dbReference>
<protein>
    <recommendedName>
        <fullName evidence="1">Putative membrane protein insertion efficiency factor</fullName>
    </recommendedName>
</protein>
<comment type="similarity">
    <text evidence="1">Belongs to the UPF0161 family.</text>
</comment>
<dbReference type="PANTHER" id="PTHR33383">
    <property type="entry name" value="MEMBRANE PROTEIN INSERTION EFFICIENCY FACTOR-RELATED"/>
    <property type="match status" value="1"/>
</dbReference>
<dbReference type="EMBL" id="PSNW01000002">
    <property type="protein sequence ID" value="PPE75080.1"/>
    <property type="molecule type" value="Genomic_DNA"/>
</dbReference>